<dbReference type="InterPro" id="IPR004843">
    <property type="entry name" value="Calcineurin-like_PHP"/>
</dbReference>
<dbReference type="GO" id="GO:0005737">
    <property type="term" value="C:cytoplasm"/>
    <property type="evidence" value="ECO:0000318"/>
    <property type="project" value="GO_Central"/>
</dbReference>
<dbReference type="eggNOG" id="KOG0374">
    <property type="taxonomic scope" value="Eukaryota"/>
</dbReference>
<dbReference type="Gene3D" id="3.60.21.10">
    <property type="match status" value="1"/>
</dbReference>
<dbReference type="RefSeq" id="NP_506609.2">
    <property type="nucleotide sequence ID" value="NM_074208.4"/>
</dbReference>
<dbReference type="SMR" id="Q9XW30"/>
<evidence type="ECO:0000259" key="1">
    <source>
        <dbReference type="SMART" id="SM00156"/>
    </source>
</evidence>
<dbReference type="PhylomeDB" id="Q9XW30"/>
<dbReference type="KEGG" id="cel:CELE_Y40H4A.2"/>
<dbReference type="InterPro" id="IPR029052">
    <property type="entry name" value="Metallo-depent_PP-like"/>
</dbReference>
<dbReference type="Proteomes" id="UP000001940">
    <property type="component" value="Chromosome V"/>
</dbReference>
<dbReference type="Pfam" id="PF00149">
    <property type="entry name" value="Metallophos"/>
    <property type="match status" value="1"/>
</dbReference>
<dbReference type="GO" id="GO:0004722">
    <property type="term" value="F:protein serine/threonine phosphatase activity"/>
    <property type="evidence" value="ECO:0000318"/>
    <property type="project" value="GO_Central"/>
</dbReference>
<dbReference type="WormBase" id="Y40H4A.2">
    <property type="protein sequence ID" value="CE35916"/>
    <property type="gene ID" value="WBGene00012741"/>
</dbReference>
<evidence type="ECO:0000313" key="3">
    <source>
        <dbReference type="Proteomes" id="UP000001940"/>
    </source>
</evidence>
<dbReference type="OrthoDB" id="5831000at2759"/>
<protein>
    <submittedName>
        <fullName evidence="2">Serine/threonine specific protein phosphatases domain-containing protein</fullName>
    </submittedName>
</protein>
<dbReference type="AGR" id="WB:WBGene00012741"/>
<dbReference type="PIR" id="T26790">
    <property type="entry name" value="T26790"/>
</dbReference>
<dbReference type="SMART" id="SM00156">
    <property type="entry name" value="PP2Ac"/>
    <property type="match status" value="1"/>
</dbReference>
<dbReference type="GeneID" id="189799"/>
<dbReference type="STRING" id="6239.Y40H4A.2.1"/>
<dbReference type="FunFam" id="3.60.21.10:FF:000222">
    <property type="entry name" value="Serine/threonine-protein phosphatase"/>
    <property type="match status" value="1"/>
</dbReference>
<keyword evidence="3" id="KW-1185">Reference proteome</keyword>
<dbReference type="DIP" id="DIP-26689N"/>
<dbReference type="HOGENOM" id="CLU_004962_0_0_1"/>
<name>Q9XW30_CAEEL</name>
<gene>
    <name evidence="2" type="ORF">CELE_Y40H4A.2</name>
    <name evidence="2 4" type="ORF">Y40H4A.2</name>
</gene>
<dbReference type="CTD" id="189799"/>
<feature type="domain" description="Serine/threonine specific protein phosphatases" evidence="1">
    <location>
        <begin position="48"/>
        <end position="328"/>
    </location>
</feature>
<evidence type="ECO:0000313" key="2">
    <source>
        <dbReference type="EMBL" id="CAA22302.2"/>
    </source>
</evidence>
<sequence>MIQESERVDQDEDSENDQERVAYLKAFISRLMTAPMKEKSPAEVDVTVSKEEIRIISNYAAASFGSFSTLMRVDEDCLPVHIVGDLHGHFGDLRRIFGIHGAPGISHYVFLGDYVDRGRQGIETVMLLMAYHCLYPDHLFLCRGNHEDYNTTMTYGFFDECRMKYGKKGTLAWLHIINAFNHLPLAALILDKVLCMHGGISPHIQKLEDIDKIQRPTFIPSYGLACDLVWSDPEKTSNVGWSLSARGISFSFDDITIEKFCQDNGLDLIVRAHQISSEMIRGGHKWHANGRMVTIFSAANYLSMGNDSCVIRIDEQKTMQFCLLRPVKKSPKH</sequence>
<dbReference type="Bgee" id="WBGene00012741">
    <property type="expression patterns" value="Expressed in adult organism and 1 other cell type or tissue"/>
</dbReference>
<organism evidence="2 3">
    <name type="scientific">Caenorhabditis elegans</name>
    <dbReference type="NCBI Taxonomy" id="6239"/>
    <lineage>
        <taxon>Eukaryota</taxon>
        <taxon>Metazoa</taxon>
        <taxon>Ecdysozoa</taxon>
        <taxon>Nematoda</taxon>
        <taxon>Chromadorea</taxon>
        <taxon>Rhabditida</taxon>
        <taxon>Rhabditina</taxon>
        <taxon>Rhabditomorpha</taxon>
        <taxon>Rhabditoidea</taxon>
        <taxon>Rhabditidae</taxon>
        <taxon>Peloderinae</taxon>
        <taxon>Caenorhabditis</taxon>
    </lineage>
</organism>
<dbReference type="EMBL" id="BX284605">
    <property type="protein sequence ID" value="CAA22302.2"/>
    <property type="molecule type" value="Genomic_DNA"/>
</dbReference>
<accession>Q9XW30</accession>
<reference evidence="2 3" key="1">
    <citation type="journal article" date="1998" name="Science">
        <title>Genome sequence of the nematode C. elegans: a platform for investigating biology.</title>
        <authorList>
            <consortium name="The C. elegans sequencing consortium"/>
            <person name="Sulson J.E."/>
            <person name="Waterston R."/>
        </authorList>
    </citation>
    <scope>NUCLEOTIDE SEQUENCE [LARGE SCALE GENOMIC DNA]</scope>
    <source>
        <strain evidence="2 3">Bristol N2</strain>
    </source>
</reference>
<dbReference type="PRINTS" id="PR00114">
    <property type="entry name" value="STPHPHTASE"/>
</dbReference>
<dbReference type="AlphaFoldDB" id="Q9XW30"/>
<dbReference type="OMA" id="HEDYNTT"/>
<dbReference type="PANTHER" id="PTHR11668">
    <property type="entry name" value="SERINE/THREONINE PROTEIN PHOSPHATASE"/>
    <property type="match status" value="1"/>
</dbReference>
<dbReference type="FunCoup" id="Q9XW30">
    <property type="interactions" value="188"/>
</dbReference>
<dbReference type="InterPro" id="IPR006186">
    <property type="entry name" value="Ser/Thr-sp_prot-phosphatase"/>
</dbReference>
<dbReference type="SUPFAM" id="SSF56300">
    <property type="entry name" value="Metallo-dependent phosphatases"/>
    <property type="match status" value="1"/>
</dbReference>
<dbReference type="GO" id="GO:0005634">
    <property type="term" value="C:nucleus"/>
    <property type="evidence" value="ECO:0000318"/>
    <property type="project" value="GO_Central"/>
</dbReference>
<dbReference type="PaxDb" id="6239-Y40H4A.2"/>
<dbReference type="InterPro" id="IPR050341">
    <property type="entry name" value="PP1_catalytic_subunit"/>
</dbReference>
<proteinExistence type="predicted"/>
<dbReference type="InParanoid" id="Q9XW30"/>
<dbReference type="UCSC" id="Y40H4A.2">
    <property type="organism name" value="c. elegans"/>
</dbReference>
<evidence type="ECO:0000313" key="4">
    <source>
        <dbReference type="WormBase" id="Y40H4A.2"/>
    </source>
</evidence>
<dbReference type="PANTHER" id="PTHR11668:SF516">
    <property type="entry name" value="SERINE_THREONINE SPECIFIC PROTEIN PHOSPHATASES DOMAIN-CONTAINING PROTEIN"/>
    <property type="match status" value="1"/>
</dbReference>